<reference evidence="1 2" key="1">
    <citation type="submission" date="2016-01" db="EMBL/GenBank/DDBJ databases">
        <title>Draft genome sequence of Clavibacter michiganensis subsp. tessellarius DOAB 609.</title>
        <authorList>
            <person name="Tambong J.T."/>
        </authorList>
    </citation>
    <scope>NUCLEOTIDE SEQUENCE [LARGE SCALE GENOMIC DNA]</scope>
    <source>
        <strain evidence="1 2">DOAB 609</strain>
    </source>
</reference>
<gene>
    <name evidence="1" type="ORF">AWH51_00560</name>
</gene>
<dbReference type="OrthoDB" id="2086631at2"/>
<accession>A0A154UXV6</accession>
<sequence>MDFPPPAQDYHSGFGVAREAAPIGGRPVLEIAAQAEVVPQPLLDEATEKRVVIRTVEGRILNSVLLEDGVMAPSPAPSLVPPLPAGFRRPWQRALQATLVVNTYMSDQEIISKPRVQISRLSAEKARALIDDLVALYHPGQAGDRVGELDGDLVLELPVQRRRLPPAFLEHAREQDVIVRDARGRVHEPEPGER</sequence>
<proteinExistence type="predicted"/>
<protein>
    <submittedName>
        <fullName evidence="1">Uncharacterized protein</fullName>
    </submittedName>
</protein>
<comment type="caution">
    <text evidence="1">The sequence shown here is derived from an EMBL/GenBank/DDBJ whole genome shotgun (WGS) entry which is preliminary data.</text>
</comment>
<dbReference type="EMBL" id="LQXA01000053">
    <property type="protein sequence ID" value="KZC93895.1"/>
    <property type="molecule type" value="Genomic_DNA"/>
</dbReference>
<dbReference type="AlphaFoldDB" id="A0A154UXV6"/>
<dbReference type="RefSeq" id="WP_063072713.1">
    <property type="nucleotide sequence ID" value="NZ_LQXA01000053.1"/>
</dbReference>
<evidence type="ECO:0000313" key="1">
    <source>
        <dbReference type="EMBL" id="KZC93895.1"/>
    </source>
</evidence>
<organism evidence="1 2">
    <name type="scientific">Clavibacter tessellarius</name>
    <dbReference type="NCBI Taxonomy" id="31965"/>
    <lineage>
        <taxon>Bacteria</taxon>
        <taxon>Bacillati</taxon>
        <taxon>Actinomycetota</taxon>
        <taxon>Actinomycetes</taxon>
        <taxon>Micrococcales</taxon>
        <taxon>Microbacteriaceae</taxon>
        <taxon>Clavibacter</taxon>
    </lineage>
</organism>
<name>A0A154UXV6_9MICO</name>
<evidence type="ECO:0000313" key="2">
    <source>
        <dbReference type="Proteomes" id="UP000076218"/>
    </source>
</evidence>
<dbReference type="Proteomes" id="UP000076218">
    <property type="component" value="Unassembled WGS sequence"/>
</dbReference>